<gene>
    <name evidence="1" type="ORF">DVS28_a0482</name>
</gene>
<dbReference type="RefSeq" id="WP_114590031.1">
    <property type="nucleotide sequence ID" value="NZ_CAXIBR010000025.1"/>
</dbReference>
<dbReference type="OrthoDB" id="5244323at2"/>
<evidence type="ECO:0000313" key="1">
    <source>
        <dbReference type="EMBL" id="AXV05189.1"/>
    </source>
</evidence>
<sequence length="70" mass="7806">MTGTTTDHDKLLLQAFGRIEERHEVPTVQAAAIEARLTFMEAYDLVNTLFTAGYLTHDLRLSDAGKKAIK</sequence>
<dbReference type="KEGG" id="euz:DVS28_a0482"/>
<organism evidence="1 2">
    <name type="scientific">Euzebya pacifica</name>
    <dbReference type="NCBI Taxonomy" id="1608957"/>
    <lineage>
        <taxon>Bacteria</taxon>
        <taxon>Bacillati</taxon>
        <taxon>Actinomycetota</taxon>
        <taxon>Nitriliruptoria</taxon>
        <taxon>Euzebyales</taxon>
    </lineage>
</organism>
<proteinExistence type="predicted"/>
<evidence type="ECO:0000313" key="2">
    <source>
        <dbReference type="Proteomes" id="UP000264006"/>
    </source>
</evidence>
<dbReference type="EMBL" id="CP031165">
    <property type="protein sequence ID" value="AXV05189.1"/>
    <property type="molecule type" value="Genomic_DNA"/>
</dbReference>
<keyword evidence="2" id="KW-1185">Reference proteome</keyword>
<accession>A0A346XSJ2</accession>
<name>A0A346XSJ2_9ACTN</name>
<dbReference type="AlphaFoldDB" id="A0A346XSJ2"/>
<reference evidence="1 2" key="1">
    <citation type="submission" date="2018-09" db="EMBL/GenBank/DDBJ databases">
        <title>Complete genome sequence of Euzebya sp. DY32-46 isolated from seawater of Pacific Ocean.</title>
        <authorList>
            <person name="Xu L."/>
            <person name="Wu Y.-H."/>
            <person name="Xu X.-W."/>
        </authorList>
    </citation>
    <scope>NUCLEOTIDE SEQUENCE [LARGE SCALE GENOMIC DNA]</scope>
    <source>
        <strain evidence="1 2">DY32-46</strain>
    </source>
</reference>
<dbReference type="Proteomes" id="UP000264006">
    <property type="component" value="Chromosome"/>
</dbReference>
<protein>
    <submittedName>
        <fullName evidence="1">Uncharacterized protein</fullName>
    </submittedName>
</protein>